<dbReference type="AlphaFoldDB" id="A0A401YDE2"/>
<evidence type="ECO:0000256" key="1">
    <source>
        <dbReference type="SAM" id="MobiDB-lite"/>
    </source>
</evidence>
<dbReference type="EMBL" id="BIFH01000013">
    <property type="protein sequence ID" value="GCD92596.1"/>
    <property type="molecule type" value="Genomic_DNA"/>
</dbReference>
<accession>A0A401YDE2</accession>
<proteinExistence type="predicted"/>
<comment type="caution">
    <text evidence="2">The sequence shown here is derived from an EMBL/GenBank/DDBJ whole genome shotgun (WGS) entry which is preliminary data.</text>
</comment>
<evidence type="ECO:0000313" key="2">
    <source>
        <dbReference type="EMBL" id="GCD92596.1"/>
    </source>
</evidence>
<evidence type="ECO:0000313" key="3">
    <source>
        <dbReference type="Proteomes" id="UP000286931"/>
    </source>
</evidence>
<reference evidence="2 3" key="1">
    <citation type="submission" date="2018-12" db="EMBL/GenBank/DDBJ databases">
        <title>Draft genome sequence of Embleya hyalina NBRC 13850T.</title>
        <authorList>
            <person name="Komaki H."/>
            <person name="Hosoyama A."/>
            <person name="Kimura A."/>
            <person name="Ichikawa N."/>
            <person name="Tamura T."/>
        </authorList>
    </citation>
    <scope>NUCLEOTIDE SEQUENCE [LARGE SCALE GENOMIC DNA]</scope>
    <source>
        <strain evidence="2 3">NBRC 13850</strain>
    </source>
</reference>
<keyword evidence="3" id="KW-1185">Reference proteome</keyword>
<gene>
    <name evidence="2" type="ORF">EHYA_00235</name>
</gene>
<feature type="compositionally biased region" description="Low complexity" evidence="1">
    <location>
        <begin position="115"/>
        <end position="138"/>
    </location>
</feature>
<sequence length="195" mass="19796">MQPLAEDEIELVLVMVDAAAAVVAPEDREDLFDDFAEDMRESGLVPGAESVDVDESDAALVDGHVFLGIGLTVLGQIAYRVLAVATDIAINRGLRDAVGYARGLFASADGDAEPDGAGTPGTPGAPAAPGRDAAGDPPVTRAVPTVGEIAALVLAAEGNTLPPQVDPAAIEEIVREQLRALAEAEPRGPGDSAPA</sequence>
<name>A0A401YDE2_9ACTN</name>
<protein>
    <submittedName>
        <fullName evidence="2">Uncharacterized protein</fullName>
    </submittedName>
</protein>
<organism evidence="2 3">
    <name type="scientific">Embleya hyalina</name>
    <dbReference type="NCBI Taxonomy" id="516124"/>
    <lineage>
        <taxon>Bacteria</taxon>
        <taxon>Bacillati</taxon>
        <taxon>Actinomycetota</taxon>
        <taxon>Actinomycetes</taxon>
        <taxon>Kitasatosporales</taxon>
        <taxon>Streptomycetaceae</taxon>
        <taxon>Embleya</taxon>
    </lineage>
</organism>
<dbReference type="RefSeq" id="WP_126634948.1">
    <property type="nucleotide sequence ID" value="NZ_BIFH01000013.1"/>
</dbReference>
<dbReference type="Proteomes" id="UP000286931">
    <property type="component" value="Unassembled WGS sequence"/>
</dbReference>
<feature type="region of interest" description="Disordered" evidence="1">
    <location>
        <begin position="111"/>
        <end position="141"/>
    </location>
</feature>